<reference evidence="2" key="1">
    <citation type="submission" date="2018-06" db="EMBL/GenBank/DDBJ databases">
        <authorList>
            <person name="Zhirakovskaya E."/>
        </authorList>
    </citation>
    <scope>NUCLEOTIDE SEQUENCE</scope>
</reference>
<dbReference type="InterPro" id="IPR038765">
    <property type="entry name" value="Papain-like_cys_pep_sf"/>
</dbReference>
<gene>
    <name evidence="2" type="ORF">MNBD_BACTEROID01-447</name>
</gene>
<protein>
    <recommendedName>
        <fullName evidence="1">Transglutaminase-like domain-containing protein</fullName>
    </recommendedName>
</protein>
<organism evidence="2">
    <name type="scientific">hydrothermal vent metagenome</name>
    <dbReference type="NCBI Taxonomy" id="652676"/>
    <lineage>
        <taxon>unclassified sequences</taxon>
        <taxon>metagenomes</taxon>
        <taxon>ecological metagenomes</taxon>
    </lineage>
</organism>
<proteinExistence type="predicted"/>
<dbReference type="Gene3D" id="2.60.120.200">
    <property type="match status" value="1"/>
</dbReference>
<dbReference type="SUPFAM" id="SSF54001">
    <property type="entry name" value="Cysteine proteinases"/>
    <property type="match status" value="1"/>
</dbReference>
<sequence length="1357" mass="154195">MNKNRIILIVAFLCLSLIYNENFGSTISRESIDARKAETGAWWNTNWEYRIPLDIPPSDFTIENRPVHAHLDLDKFVEQNKLPGVLDRSSLRIIYKGKEELPFTIHKDHYKQETHYSDLYLAWVIPGRVEAGQQESVELYFNTIQEDLKQEAPQYKVLPGENLLKYGSFITGGQEIPGVWGIKPGYRKFFGAGTYKNKEALKVEVNKGNAEYLEMQNHPYIAQRVNVGKLKNIQFNLGCTFFLEKGDYGVPVSIQVLDVDEKDKYLRVLAERHITLTPGKEVKVKMEGRFLPATREVEVRFIPRLVLEEAGWGRRKPVHGPESYCRLYASDFVMSPGADIPFPSRLDNGFVQGRLAMSKKNLGLDISGKATFIFPVPAGTGWSAIGKPYHFEPKQGTIEAWVKPSWDSDDGREHTFFRVNPKWHLDKFAKPPKRWIPERKRIRFLAVKRGDEQGNEFEFLIRDRDMKVHSIKASLPFKKDTWANIALTWDFAKGQMSLFFNGEKVGQIKEGRPWKLDCVMELLEFGNRNGIIHGEEDFSRYCFDGVFDEIRISDIIRYGSGYVPESQKPFVVDKNTRALFHFDGSLEGTHFGGDRLIRVMAPWTREKTEESVVLETLGKEGHVESREIIIPQEDSLQVSIRKEANKCRPFNNYKDFFEQLPGPASLLYKRGSIEKTLRDSPSTLSFDVEGDYSPLMRKIEIEVPADETETATDIKLLCNNLDVTSIESIAKSVTRGLKTGREKAVALFRWAAENNFWWAGVEEKGIGLINDPVKRFNMYKLGVCSSIAASLADLWMAAGFPSRTVDITHHVVPEVYYGGKWHLLDPSVGMYGIGRDGIDIPSAREIAKDHQLVEWAGDNKGYTSFGRDDVRDYALHYIHYIKDLDWQRSRRKFHDMKLDLRPGEKIQYTWHNEGHPHPEVRDGHIMYEFVNGRVVYTPLKSEKSWRKNAIIAQGVDMGARGRLEISKKGGKLAYRMQSPYVLIGAFVKGSFSGINGKDTISLKIRTAPEGQWEKIREIKTTGSGRFNISLEDEIRALYGFDIMVDVNPSKGRVALADLRIELVFQANPGMLPRFRKGGNQMQFSASQVGEVKIKAAYSERFEGKQYLSTNAVNFWRHGTQYRDGLFLATPGQSFDVVVGNGTANTDYELQSSSKYIHCESNRARVSKKAGYGFYPLTLKSKKDTSLYLHPNWILVSGGGVALDARGMELENLQIGDSPHASHGKSIAPLNGEKGFARSVFHISEPGTYRLFAYKRGKHPSNGMVMVFVDQDTTGDEVSLEDYGMGVAYKETGLFWHWNRGRDYVLGKGTHSITVEIPAGEHLQLSSLVLLNLAPEGKGQGLEKQVNHFFLNRYYQPE</sequence>
<accession>A0A3B0TVG2</accession>
<dbReference type="Pfam" id="PF13385">
    <property type="entry name" value="Laminin_G_3"/>
    <property type="match status" value="1"/>
</dbReference>
<dbReference type="Gene3D" id="3.10.620.30">
    <property type="match status" value="1"/>
</dbReference>
<feature type="domain" description="Transglutaminase-like" evidence="1">
    <location>
        <begin position="728"/>
        <end position="826"/>
    </location>
</feature>
<dbReference type="SUPFAM" id="SSF49899">
    <property type="entry name" value="Concanavalin A-like lectins/glucanases"/>
    <property type="match status" value="1"/>
</dbReference>
<evidence type="ECO:0000313" key="2">
    <source>
        <dbReference type="EMBL" id="VAW12584.1"/>
    </source>
</evidence>
<evidence type="ECO:0000259" key="1">
    <source>
        <dbReference type="Pfam" id="PF01841"/>
    </source>
</evidence>
<name>A0A3B0TVG2_9ZZZZ</name>
<dbReference type="Pfam" id="PF01841">
    <property type="entry name" value="Transglut_core"/>
    <property type="match status" value="1"/>
</dbReference>
<dbReference type="InterPro" id="IPR002931">
    <property type="entry name" value="Transglutaminase-like"/>
</dbReference>
<dbReference type="EMBL" id="UOEP01000004">
    <property type="protein sequence ID" value="VAW12584.1"/>
    <property type="molecule type" value="Genomic_DNA"/>
</dbReference>
<dbReference type="InterPro" id="IPR013320">
    <property type="entry name" value="ConA-like_dom_sf"/>
</dbReference>